<feature type="region of interest" description="Disordered" evidence="1">
    <location>
        <begin position="99"/>
        <end position="128"/>
    </location>
</feature>
<gene>
    <name evidence="2" type="ORF">EMEDMD4_370019</name>
</gene>
<organism evidence="2">
    <name type="scientific">Sinorhizobium medicae</name>
    <dbReference type="NCBI Taxonomy" id="110321"/>
    <lineage>
        <taxon>Bacteria</taxon>
        <taxon>Pseudomonadati</taxon>
        <taxon>Pseudomonadota</taxon>
        <taxon>Alphaproteobacteria</taxon>
        <taxon>Hyphomicrobiales</taxon>
        <taxon>Rhizobiaceae</taxon>
        <taxon>Sinorhizobium/Ensifer group</taxon>
        <taxon>Sinorhizobium</taxon>
    </lineage>
</organism>
<dbReference type="EMBL" id="CABFNB010000103">
    <property type="protein sequence ID" value="VTZ62155.1"/>
    <property type="molecule type" value="Genomic_DNA"/>
</dbReference>
<feature type="region of interest" description="Disordered" evidence="1">
    <location>
        <begin position="321"/>
        <end position="388"/>
    </location>
</feature>
<accession>A0A508WXT7</accession>
<evidence type="ECO:0000256" key="1">
    <source>
        <dbReference type="SAM" id="MobiDB-lite"/>
    </source>
</evidence>
<proteinExistence type="predicted"/>
<dbReference type="AlphaFoldDB" id="A0A508WXT7"/>
<reference evidence="2" key="1">
    <citation type="submission" date="2019-06" db="EMBL/GenBank/DDBJ databases">
        <authorList>
            <person name="Le Quere A."/>
            <person name="Colella S."/>
        </authorList>
    </citation>
    <scope>NUCLEOTIDE SEQUENCE</scope>
    <source>
        <strain evidence="2">EmedicaeMD41</strain>
    </source>
</reference>
<dbReference type="Proteomes" id="UP000507954">
    <property type="component" value="Unassembled WGS sequence"/>
</dbReference>
<name>A0A508WXT7_9HYPH</name>
<protein>
    <submittedName>
        <fullName evidence="2">Uncharacterized protein</fullName>
    </submittedName>
</protein>
<evidence type="ECO:0000313" key="2">
    <source>
        <dbReference type="EMBL" id="VTZ62155.1"/>
    </source>
</evidence>
<feature type="compositionally biased region" description="Basic residues" evidence="1">
    <location>
        <begin position="356"/>
        <end position="376"/>
    </location>
</feature>
<feature type="region of interest" description="Disordered" evidence="1">
    <location>
        <begin position="14"/>
        <end position="51"/>
    </location>
</feature>
<sequence length="388" mass="43655">MLCRRGHFRKEFQRSRSDDARLRISPRRCGPAHPGEPRGRSALDARSLPGVADRSPLPVGLLDSARLRHLFPPDPYTRLGRRDGPGLCARSDRRCHRSGLSGGNAFDHRVARPQLRHRRRRRDDDPLTARACHPQRVIGSILALPAIEFQPVAHKIVSEFGGNFGLQLLDLVGAEFDHRTRFYVDQVIVMRRVRRLEAGRRILESMPLHYPLLLQRRKRPVDRRERDGRVDFLGPPVQLAGIRMVLCLGQDLQDCGALTGDAHAAIPQNSFQFLDPILALLHPATLAKGVPLENSQLQMLLICIDLCRPFTYPYYGSQRGEPNDSINEAHDRSGSSGNGCLFHHAGGGPGSGKTQGSHHLHGHRRYGAERRGRRRSGRIDHQARRRDP</sequence>
<feature type="compositionally biased region" description="Basic and acidic residues" evidence="1">
    <location>
        <begin position="377"/>
        <end position="388"/>
    </location>
</feature>